<organism evidence="2 3">
    <name type="scientific">Gemmata obscuriglobus</name>
    <dbReference type="NCBI Taxonomy" id="114"/>
    <lineage>
        <taxon>Bacteria</taxon>
        <taxon>Pseudomonadati</taxon>
        <taxon>Planctomycetota</taxon>
        <taxon>Planctomycetia</taxon>
        <taxon>Gemmatales</taxon>
        <taxon>Gemmataceae</taxon>
        <taxon>Gemmata</taxon>
    </lineage>
</organism>
<protein>
    <submittedName>
        <fullName evidence="2">Uncharacterized protein</fullName>
    </submittedName>
</protein>
<evidence type="ECO:0000256" key="1">
    <source>
        <dbReference type="SAM" id="MobiDB-lite"/>
    </source>
</evidence>
<feature type="region of interest" description="Disordered" evidence="1">
    <location>
        <begin position="1"/>
        <end position="77"/>
    </location>
</feature>
<dbReference type="RefSeq" id="WP_010038317.1">
    <property type="nucleotide sequence ID" value="NZ_CP025958.1"/>
</dbReference>
<accession>A0A2Z3H7L6</accession>
<dbReference type="KEGG" id="gog:C1280_35360"/>
<evidence type="ECO:0000313" key="2">
    <source>
        <dbReference type="EMBL" id="AWM41758.1"/>
    </source>
</evidence>
<dbReference type="AlphaFoldDB" id="A0A2Z3H7L6"/>
<keyword evidence="3" id="KW-1185">Reference proteome</keyword>
<evidence type="ECO:0000313" key="3">
    <source>
        <dbReference type="Proteomes" id="UP000245802"/>
    </source>
</evidence>
<dbReference type="EMBL" id="CP025958">
    <property type="protein sequence ID" value="AWM41758.1"/>
    <property type="molecule type" value="Genomic_DNA"/>
</dbReference>
<reference evidence="2 3" key="1">
    <citation type="submission" date="2018-01" db="EMBL/GenBank/DDBJ databases">
        <title>G. obscuriglobus.</title>
        <authorList>
            <person name="Franke J."/>
            <person name="Blomberg W."/>
            <person name="Selmecki A."/>
        </authorList>
    </citation>
    <scope>NUCLEOTIDE SEQUENCE [LARGE SCALE GENOMIC DNA]</scope>
    <source>
        <strain evidence="2 3">DSM 5831</strain>
    </source>
</reference>
<dbReference type="Proteomes" id="UP000245802">
    <property type="component" value="Chromosome"/>
</dbReference>
<gene>
    <name evidence="2" type="ORF">C1280_35360</name>
</gene>
<proteinExistence type="predicted"/>
<name>A0A2Z3H7L6_9BACT</name>
<sequence length="136" mass="14153">MAESQTSELQAAAAALAAGGSQTESKAPTPPKATGKTPGRAGRQGAGKAKESEEGAEETAPASGLARLCEPSDRAGGGLKRFKLRLEGHPSGVRTQRYVLAPDRAEAEAEYLRAEKVDPEDIDSKAVRLVVTELPD</sequence>
<feature type="compositionally biased region" description="Low complexity" evidence="1">
    <location>
        <begin position="1"/>
        <end position="47"/>
    </location>
</feature>